<accession>A0A5K3FT11</accession>
<feature type="compositionally biased region" description="Low complexity" evidence="1">
    <location>
        <begin position="160"/>
        <end position="177"/>
    </location>
</feature>
<dbReference type="WBParaSite" id="MCU_009745-RA">
    <property type="protein sequence ID" value="MCU_009745-RA"/>
    <property type="gene ID" value="MCU_009745"/>
</dbReference>
<reference evidence="2" key="1">
    <citation type="submission" date="2019-11" db="UniProtKB">
        <authorList>
            <consortium name="WormBaseParasite"/>
        </authorList>
    </citation>
    <scope>IDENTIFICATION</scope>
</reference>
<feature type="region of interest" description="Disordered" evidence="1">
    <location>
        <begin position="43"/>
        <end position="92"/>
    </location>
</feature>
<feature type="region of interest" description="Disordered" evidence="1">
    <location>
        <begin position="221"/>
        <end position="251"/>
    </location>
</feature>
<evidence type="ECO:0000313" key="2">
    <source>
        <dbReference type="WBParaSite" id="MCU_009745-RA"/>
    </source>
</evidence>
<feature type="region of interest" description="Disordered" evidence="1">
    <location>
        <begin position="123"/>
        <end position="180"/>
    </location>
</feature>
<feature type="compositionally biased region" description="Low complexity" evidence="1">
    <location>
        <begin position="130"/>
        <end position="142"/>
    </location>
</feature>
<feature type="compositionally biased region" description="Basic and acidic residues" evidence="1">
    <location>
        <begin position="65"/>
        <end position="87"/>
    </location>
</feature>
<feature type="compositionally biased region" description="Polar residues" evidence="1">
    <location>
        <begin position="228"/>
        <end position="237"/>
    </location>
</feature>
<proteinExistence type="predicted"/>
<name>A0A5K3FT11_MESCO</name>
<protein>
    <submittedName>
        <fullName evidence="2">DUF4005 domain-containing protein</fullName>
    </submittedName>
</protein>
<sequence>MHSNMRFAEFVDPRFESNGSYGDCGQNCESGVAKIYIKMKGVQPMKTSSSHRSRSAAVNGPISSRDVRGTRQYRSRDGRSPTRKGEPRLYGLQLTSTEPFYVEYPQDSRIRVSTPVLMESPERTRVPIVRTRSSPRRATPSSIHRPPSLVYKSPSAPHWSSTSTQSSSSPIDTSTASDLRPQVMSRQVYNPRSQAAGDHATGGGRFIYVNPLVMKKYHRVEGSGGFDSCSTSGSSTLPHYHRHDGNSDSEV</sequence>
<dbReference type="AlphaFoldDB" id="A0A5K3FT11"/>
<organism evidence="2">
    <name type="scientific">Mesocestoides corti</name>
    <name type="common">Flatworm</name>
    <dbReference type="NCBI Taxonomy" id="53468"/>
    <lineage>
        <taxon>Eukaryota</taxon>
        <taxon>Metazoa</taxon>
        <taxon>Spiralia</taxon>
        <taxon>Lophotrochozoa</taxon>
        <taxon>Platyhelminthes</taxon>
        <taxon>Cestoda</taxon>
        <taxon>Eucestoda</taxon>
        <taxon>Cyclophyllidea</taxon>
        <taxon>Mesocestoididae</taxon>
        <taxon>Mesocestoides</taxon>
    </lineage>
</organism>
<evidence type="ECO:0000256" key="1">
    <source>
        <dbReference type="SAM" id="MobiDB-lite"/>
    </source>
</evidence>